<evidence type="ECO:0000256" key="2">
    <source>
        <dbReference type="SAM" id="MobiDB-lite"/>
    </source>
</evidence>
<evidence type="ECO:0000256" key="1">
    <source>
        <dbReference type="ARBA" id="ARBA00006479"/>
    </source>
</evidence>
<dbReference type="SUPFAM" id="SSF46785">
    <property type="entry name" value="Winged helix' DNA-binding domain"/>
    <property type="match status" value="1"/>
</dbReference>
<gene>
    <name evidence="3" type="ORF">FXN61_42165</name>
</gene>
<organism evidence="3 4">
    <name type="scientific">Lentzea indica</name>
    <dbReference type="NCBI Taxonomy" id="2604800"/>
    <lineage>
        <taxon>Bacteria</taxon>
        <taxon>Bacillati</taxon>
        <taxon>Actinomycetota</taxon>
        <taxon>Actinomycetes</taxon>
        <taxon>Pseudonocardiales</taxon>
        <taxon>Pseudonocardiaceae</taxon>
        <taxon>Lentzea</taxon>
    </lineage>
</organism>
<dbReference type="SUPFAM" id="SSF53067">
    <property type="entry name" value="Actin-like ATPase domain"/>
    <property type="match status" value="1"/>
</dbReference>
<dbReference type="InterPro" id="IPR036388">
    <property type="entry name" value="WH-like_DNA-bd_sf"/>
</dbReference>
<protein>
    <submittedName>
        <fullName evidence="3">ROK family transcriptional regulator</fullName>
    </submittedName>
</protein>
<dbReference type="Gene3D" id="3.30.420.40">
    <property type="match status" value="2"/>
</dbReference>
<accession>A0ABX1FVA4</accession>
<dbReference type="InterPro" id="IPR000600">
    <property type="entry name" value="ROK"/>
</dbReference>
<name>A0ABX1FVA4_9PSEU</name>
<feature type="region of interest" description="Disordered" evidence="2">
    <location>
        <begin position="1"/>
        <end position="22"/>
    </location>
</feature>
<dbReference type="PANTHER" id="PTHR18964">
    <property type="entry name" value="ROK (REPRESSOR, ORF, KINASE) FAMILY"/>
    <property type="match status" value="1"/>
</dbReference>
<dbReference type="InterPro" id="IPR043129">
    <property type="entry name" value="ATPase_NBD"/>
</dbReference>
<dbReference type="Proteomes" id="UP001515943">
    <property type="component" value="Unassembled WGS sequence"/>
</dbReference>
<comment type="similarity">
    <text evidence="1">Belongs to the ROK (NagC/XylR) family.</text>
</comment>
<reference evidence="3 4" key="1">
    <citation type="submission" date="2019-08" db="EMBL/GenBank/DDBJ databases">
        <title>Lentzea from Indian Himalayas.</title>
        <authorList>
            <person name="Mandal S."/>
            <person name="Mallick Gupta A."/>
            <person name="Maiti P.K."/>
            <person name="Sarkar J."/>
            <person name="Mandal S."/>
        </authorList>
    </citation>
    <scope>NUCLEOTIDE SEQUENCE [LARGE SCALE GENOMIC DNA]</scope>
    <source>
        <strain evidence="3 4">PSKA42</strain>
    </source>
</reference>
<dbReference type="EMBL" id="VSRL01000303">
    <property type="protein sequence ID" value="NKE62978.1"/>
    <property type="molecule type" value="Genomic_DNA"/>
</dbReference>
<dbReference type="Gene3D" id="1.10.10.10">
    <property type="entry name" value="Winged helix-like DNA-binding domain superfamily/Winged helix DNA-binding domain"/>
    <property type="match status" value="1"/>
</dbReference>
<keyword evidence="4" id="KW-1185">Reference proteome</keyword>
<dbReference type="PANTHER" id="PTHR18964:SF173">
    <property type="entry name" value="GLUCOKINASE"/>
    <property type="match status" value="1"/>
</dbReference>
<dbReference type="Pfam" id="PF00480">
    <property type="entry name" value="ROK"/>
    <property type="match status" value="1"/>
</dbReference>
<sequence length="418" mass="44782">MAWPFKSKLRAGGHRVPSGGRHARSLIWGRPSDALRGHNRRRVIRAIMVAPSTQVNLAKFTSLSQATVSGIVQELQRNGVVVVDGNDSERGKKISLTSVRGVAIGVEVSYDTITVAARRVDGPRVEVDRSSRGAEHGSQAWIRECVQLIKDVVRRTGLDETDVVSIGLGIPAAVEPRTGTISQVAWALDWEQGMDPAARLQEHFPDVPVIMDNEANLAAYGEYLYGAGRGTETMLFVKSSTSVSAGLIISGLIYRGRHGLASEIGHLVMDPQGVVCQCGNRGCLETVVGGARLVEQVRRAYIGYRVDLPTSLANVVERAKSGDLLCRRVLQDAGRGIGVALARTCNLLNPEKVFIGGELGRAADLLIEPAVQTMRLHSLGGMFNYVAPMSVEASELGLQAGAQGALAFALNVDHVQPS</sequence>
<proteinExistence type="inferred from homology"/>
<evidence type="ECO:0000313" key="3">
    <source>
        <dbReference type="EMBL" id="NKE62978.1"/>
    </source>
</evidence>
<evidence type="ECO:0000313" key="4">
    <source>
        <dbReference type="Proteomes" id="UP001515943"/>
    </source>
</evidence>
<dbReference type="InterPro" id="IPR011991">
    <property type="entry name" value="ArsR-like_HTH"/>
</dbReference>
<dbReference type="CDD" id="cd00090">
    <property type="entry name" value="HTH_ARSR"/>
    <property type="match status" value="1"/>
</dbReference>
<dbReference type="InterPro" id="IPR036390">
    <property type="entry name" value="WH_DNA-bd_sf"/>
</dbReference>
<comment type="caution">
    <text evidence="3">The sequence shown here is derived from an EMBL/GenBank/DDBJ whole genome shotgun (WGS) entry which is preliminary data.</text>
</comment>